<name>A0A0A1TQD0_9HYPO</name>
<protein>
    <recommendedName>
        <fullName evidence="2">Rhodopsin domain-containing protein</fullName>
    </recommendedName>
</protein>
<feature type="transmembrane region" description="Helical" evidence="1">
    <location>
        <begin position="6"/>
        <end position="28"/>
    </location>
</feature>
<evidence type="ECO:0000313" key="3">
    <source>
        <dbReference type="EMBL" id="CEJ93157.1"/>
    </source>
</evidence>
<dbReference type="PANTHER" id="PTHR39614">
    <property type="entry name" value="INTEGRAL MEMBRANE PROTEIN"/>
    <property type="match status" value="1"/>
</dbReference>
<evidence type="ECO:0000256" key="1">
    <source>
        <dbReference type="SAM" id="Phobius"/>
    </source>
</evidence>
<keyword evidence="4" id="KW-1185">Reference proteome</keyword>
<dbReference type="OrthoDB" id="3918601at2759"/>
<dbReference type="STRING" id="1531966.A0A0A1TQD0"/>
<dbReference type="Proteomes" id="UP000039046">
    <property type="component" value="Unassembled WGS sequence"/>
</dbReference>
<dbReference type="Pfam" id="PF20684">
    <property type="entry name" value="Fung_rhodopsin"/>
    <property type="match status" value="1"/>
</dbReference>
<sequence length="300" mass="33093">MNHTDSIVFASAAMLSVTAIVFAMRLLIRWRVSGPFGWDDVSCGVATVVGIAQSSITIFMALRGLGRPHHLSTAEQNLALQANYTANILYISSMCCARCSVMLLLFRVCRQTRHAFICWGLMATTALWATASIAAIIFQCNLPEPWNVLDSQGCTNIAIRWIIVETVGLSIDLLACIFALIMVWSLELRRCAKTAVVTAFLIRLLVVVPVVLRLYYIQSAPYDKLTNSLTRIAIATQVALHFSIAGTTFPFIRQVISCFDAETPNASLQQIHSEDSTRSTIELASLPPCFISFNTGARYF</sequence>
<dbReference type="HOGENOM" id="CLU_036632_1_2_1"/>
<feature type="transmembrane region" description="Helical" evidence="1">
    <location>
        <begin position="196"/>
        <end position="217"/>
    </location>
</feature>
<dbReference type="InterPro" id="IPR049326">
    <property type="entry name" value="Rhodopsin_dom_fungi"/>
</dbReference>
<feature type="transmembrane region" description="Helical" evidence="1">
    <location>
        <begin position="40"/>
        <end position="62"/>
    </location>
</feature>
<keyword evidence="1" id="KW-0472">Membrane</keyword>
<feature type="transmembrane region" description="Helical" evidence="1">
    <location>
        <begin position="158"/>
        <end position="184"/>
    </location>
</feature>
<evidence type="ECO:0000259" key="2">
    <source>
        <dbReference type="Pfam" id="PF20684"/>
    </source>
</evidence>
<feature type="transmembrane region" description="Helical" evidence="1">
    <location>
        <begin position="229"/>
        <end position="252"/>
    </location>
</feature>
<reference evidence="3 4" key="1">
    <citation type="journal article" date="2015" name="Genome Announc.">
        <title>Draft Genome Sequence and Gene Annotation of the Entomopathogenic Fungus Verticillium hemipterigenum.</title>
        <authorList>
            <person name="Horn F."/>
            <person name="Habel A."/>
            <person name="Scharf D.H."/>
            <person name="Dworschak J."/>
            <person name="Brakhage A.A."/>
            <person name="Guthke R."/>
            <person name="Hertweck C."/>
            <person name="Linde J."/>
        </authorList>
    </citation>
    <scope>NUCLEOTIDE SEQUENCE [LARGE SCALE GENOMIC DNA]</scope>
</reference>
<feature type="transmembrane region" description="Helical" evidence="1">
    <location>
        <begin position="116"/>
        <end position="138"/>
    </location>
</feature>
<gene>
    <name evidence="3" type="ORF">VHEMI08767</name>
</gene>
<dbReference type="PANTHER" id="PTHR39614:SF2">
    <property type="entry name" value="INTEGRAL MEMBRANE PROTEIN"/>
    <property type="match status" value="1"/>
</dbReference>
<evidence type="ECO:0000313" key="4">
    <source>
        <dbReference type="Proteomes" id="UP000039046"/>
    </source>
</evidence>
<accession>A0A0A1TQD0</accession>
<keyword evidence="1" id="KW-1133">Transmembrane helix</keyword>
<organism evidence="3 4">
    <name type="scientific">[Torrubiella] hemipterigena</name>
    <dbReference type="NCBI Taxonomy" id="1531966"/>
    <lineage>
        <taxon>Eukaryota</taxon>
        <taxon>Fungi</taxon>
        <taxon>Dikarya</taxon>
        <taxon>Ascomycota</taxon>
        <taxon>Pezizomycotina</taxon>
        <taxon>Sordariomycetes</taxon>
        <taxon>Hypocreomycetidae</taxon>
        <taxon>Hypocreales</taxon>
        <taxon>Clavicipitaceae</taxon>
        <taxon>Clavicipitaceae incertae sedis</taxon>
        <taxon>'Torrubiella' clade</taxon>
    </lineage>
</organism>
<proteinExistence type="predicted"/>
<feature type="domain" description="Rhodopsin" evidence="2">
    <location>
        <begin position="24"/>
        <end position="257"/>
    </location>
</feature>
<keyword evidence="1" id="KW-0812">Transmembrane</keyword>
<dbReference type="AlphaFoldDB" id="A0A0A1TQD0"/>
<dbReference type="EMBL" id="CDHN01000005">
    <property type="protein sequence ID" value="CEJ93157.1"/>
    <property type="molecule type" value="Genomic_DNA"/>
</dbReference>